<name>A0A840DKP7_9BACL</name>
<proteinExistence type="predicted"/>
<reference evidence="1 2" key="1">
    <citation type="submission" date="2020-08" db="EMBL/GenBank/DDBJ databases">
        <title>Genomic Encyclopedia of Type Strains, Phase IV (KMG-IV): sequencing the most valuable type-strain genomes for metagenomic binning, comparative biology and taxonomic classification.</title>
        <authorList>
            <person name="Goeker M."/>
        </authorList>
    </citation>
    <scope>NUCLEOTIDE SEQUENCE [LARGE SCALE GENOMIC DNA]</scope>
    <source>
        <strain evidence="1 2">DSM 17075</strain>
    </source>
</reference>
<comment type="caution">
    <text evidence="1">The sequence shown here is derived from an EMBL/GenBank/DDBJ whole genome shotgun (WGS) entry which is preliminary data.</text>
</comment>
<organism evidence="1 2">
    <name type="scientific">Anoxybacteroides voinovskiense</name>
    <dbReference type="NCBI Taxonomy" id="230470"/>
    <lineage>
        <taxon>Bacteria</taxon>
        <taxon>Bacillati</taxon>
        <taxon>Bacillota</taxon>
        <taxon>Bacilli</taxon>
        <taxon>Bacillales</taxon>
        <taxon>Anoxybacillaceae</taxon>
        <taxon>Anoxybacteroides</taxon>
    </lineage>
</organism>
<dbReference type="Proteomes" id="UP000559598">
    <property type="component" value="Unassembled WGS sequence"/>
</dbReference>
<dbReference type="EMBL" id="JACIDE010000009">
    <property type="protein sequence ID" value="MBB4073851.1"/>
    <property type="molecule type" value="Genomic_DNA"/>
</dbReference>
<accession>A0A840DKP7</accession>
<sequence>MDVLPLLTTYTNRQVIVNTYEDDELVARDGFFFDTIERSAVALTFLKDGKPCFIVSLQQYPHSRILSDFSGYFQLYSTEQNQKIELYFPAT</sequence>
<dbReference type="RefSeq" id="WP_183184180.1">
    <property type="nucleotide sequence ID" value="NZ_BMNP01000008.1"/>
</dbReference>
<protein>
    <submittedName>
        <fullName evidence="1">Uncharacterized protein</fullName>
    </submittedName>
</protein>
<gene>
    <name evidence="1" type="ORF">GGR02_001614</name>
</gene>
<dbReference type="AlphaFoldDB" id="A0A840DKP7"/>
<keyword evidence="2" id="KW-1185">Reference proteome</keyword>
<evidence type="ECO:0000313" key="2">
    <source>
        <dbReference type="Proteomes" id="UP000559598"/>
    </source>
</evidence>
<evidence type="ECO:0000313" key="1">
    <source>
        <dbReference type="EMBL" id="MBB4073851.1"/>
    </source>
</evidence>